<sequence>MLLRRAVEDLRAEIRSSSTAVPVPAAATARGVGRVAATAPPQQQQHYNAFPAKADRGRGAAREPAPEKAGKAAAPDDVGEELKKALEARLR</sequence>
<reference evidence="2 3" key="1">
    <citation type="submission" date="2016-09" db="EMBL/GenBank/DDBJ databases">
        <title>The draft genome of Dichanthelium oligosanthes: A C3 panicoid grass species.</title>
        <authorList>
            <person name="Studer A.J."/>
            <person name="Schnable J.C."/>
            <person name="Brutnell T.P."/>
        </authorList>
    </citation>
    <scope>NUCLEOTIDE SEQUENCE [LARGE SCALE GENOMIC DNA]</scope>
    <source>
        <strain evidence="3">cv. Kellogg 1175</strain>
        <tissue evidence="2">Leaf</tissue>
    </source>
</reference>
<dbReference type="AlphaFoldDB" id="A0A1E5VCP4"/>
<accession>A0A1E5VCP4</accession>
<feature type="compositionally biased region" description="Basic and acidic residues" evidence="1">
    <location>
        <begin position="53"/>
        <end position="70"/>
    </location>
</feature>
<dbReference type="EMBL" id="LWDX02044141">
    <property type="protein sequence ID" value="OEL22926.1"/>
    <property type="molecule type" value="Genomic_DNA"/>
</dbReference>
<gene>
    <name evidence="2" type="ORF">BAE44_0016058</name>
</gene>
<dbReference type="STRING" id="888268.A0A1E5VCP4"/>
<comment type="caution">
    <text evidence="2">The sequence shown here is derived from an EMBL/GenBank/DDBJ whole genome shotgun (WGS) entry which is preliminary data.</text>
</comment>
<name>A0A1E5VCP4_9POAL</name>
<proteinExistence type="predicted"/>
<keyword evidence="3" id="KW-1185">Reference proteome</keyword>
<evidence type="ECO:0000313" key="2">
    <source>
        <dbReference type="EMBL" id="OEL22926.1"/>
    </source>
</evidence>
<organism evidence="2 3">
    <name type="scientific">Dichanthelium oligosanthes</name>
    <dbReference type="NCBI Taxonomy" id="888268"/>
    <lineage>
        <taxon>Eukaryota</taxon>
        <taxon>Viridiplantae</taxon>
        <taxon>Streptophyta</taxon>
        <taxon>Embryophyta</taxon>
        <taxon>Tracheophyta</taxon>
        <taxon>Spermatophyta</taxon>
        <taxon>Magnoliopsida</taxon>
        <taxon>Liliopsida</taxon>
        <taxon>Poales</taxon>
        <taxon>Poaceae</taxon>
        <taxon>PACMAD clade</taxon>
        <taxon>Panicoideae</taxon>
        <taxon>Panicodae</taxon>
        <taxon>Paniceae</taxon>
        <taxon>Dichantheliinae</taxon>
        <taxon>Dichanthelium</taxon>
    </lineage>
</organism>
<evidence type="ECO:0000256" key="1">
    <source>
        <dbReference type="SAM" id="MobiDB-lite"/>
    </source>
</evidence>
<evidence type="ECO:0000313" key="3">
    <source>
        <dbReference type="Proteomes" id="UP000095767"/>
    </source>
</evidence>
<dbReference type="Proteomes" id="UP000095767">
    <property type="component" value="Unassembled WGS sequence"/>
</dbReference>
<protein>
    <submittedName>
        <fullName evidence="2">Uncharacterized protein</fullName>
    </submittedName>
</protein>
<feature type="region of interest" description="Disordered" evidence="1">
    <location>
        <begin position="38"/>
        <end position="80"/>
    </location>
</feature>